<dbReference type="GO" id="GO:0005634">
    <property type="term" value="C:nucleus"/>
    <property type="evidence" value="ECO:0000318"/>
    <property type="project" value="GO_Central"/>
</dbReference>
<sequence length="440" mass="51695">MGADVRKCLICGHHLFRRYIICVPCQLPICLNCFSKGSEKPPHYNHHQYEVQKYDFPLFESSWSAQMELDLLDAVNVCGYDNWTEIIEYMQRLNHYPNLTTSSCKQHYDKYYLIYPQVSLPVLIIIFHETSACMDPPRPANGSFLQQEMGGYSAARGDFMVEYNDHAEFNLRDMICQEDQDEEIYNETVSENEKEKLKVLDNEFGLINMSKETIHCKRYESLLGHHFIKTLRVMTTFLRPMQWDLCMESFYVAQKIKKQIQDLCYYRRNGIKYKQCIPLFRKMYEKRKEMMSKMTMLSNVLQYLNVDKKYKLWIDNKTVIHGLSGDLKLPKRSSAPLDISNIPGYTLLTEAEKELCSTCRLMPKSYLEFKQILITENAKHGSLRLAQARTLIKIDVNKTRQIFDFLVNEKLLLCNDENSRRKKKVSTNDKKDVILTAADN</sequence>
<dbReference type="InterPro" id="IPR001005">
    <property type="entry name" value="SANT/Myb"/>
</dbReference>
<dbReference type="STRING" id="6412.T1FYC5"/>
<dbReference type="InterPro" id="IPR009057">
    <property type="entry name" value="Homeodomain-like_sf"/>
</dbReference>
<dbReference type="GO" id="GO:0070461">
    <property type="term" value="C:SAGA-type complex"/>
    <property type="evidence" value="ECO:0000318"/>
    <property type="project" value="GO_Central"/>
</dbReference>
<dbReference type="PANTHER" id="PTHR12374:SF20">
    <property type="entry name" value="TRANSCRIPTIONAL ADAPTER 2-ALPHA"/>
    <property type="match status" value="1"/>
</dbReference>
<dbReference type="GO" id="GO:0003713">
    <property type="term" value="F:transcription coactivator activity"/>
    <property type="evidence" value="ECO:0000318"/>
    <property type="project" value="GO_Central"/>
</dbReference>
<dbReference type="RefSeq" id="XP_009019294.1">
    <property type="nucleotide sequence ID" value="XM_009021046.1"/>
</dbReference>
<dbReference type="HOGENOM" id="CLU_018273_2_1_1"/>
<reference evidence="6 8" key="2">
    <citation type="journal article" date="2013" name="Nature">
        <title>Insights into bilaterian evolution from three spiralian genomes.</title>
        <authorList>
            <person name="Simakov O."/>
            <person name="Marletaz F."/>
            <person name="Cho S.J."/>
            <person name="Edsinger-Gonzales E."/>
            <person name="Havlak P."/>
            <person name="Hellsten U."/>
            <person name="Kuo D.H."/>
            <person name="Larsson T."/>
            <person name="Lv J."/>
            <person name="Arendt D."/>
            <person name="Savage R."/>
            <person name="Osoegawa K."/>
            <person name="de Jong P."/>
            <person name="Grimwood J."/>
            <person name="Chapman J.A."/>
            <person name="Shapiro H."/>
            <person name="Aerts A."/>
            <person name="Otillar R.P."/>
            <person name="Terry A.Y."/>
            <person name="Boore J.L."/>
            <person name="Grigoriev I.V."/>
            <person name="Lindberg D.R."/>
            <person name="Seaver E.C."/>
            <person name="Weisblat D.A."/>
            <person name="Putnam N.H."/>
            <person name="Rokhsar D.S."/>
        </authorList>
    </citation>
    <scope>NUCLEOTIDE SEQUENCE</scope>
</reference>
<evidence type="ECO:0000259" key="4">
    <source>
        <dbReference type="PROSITE" id="PS50090"/>
    </source>
</evidence>
<dbReference type="GO" id="GO:0003682">
    <property type="term" value="F:chromatin binding"/>
    <property type="evidence" value="ECO:0000318"/>
    <property type="project" value="GO_Central"/>
</dbReference>
<evidence type="ECO:0000256" key="1">
    <source>
        <dbReference type="ARBA" id="ARBA00022723"/>
    </source>
</evidence>
<dbReference type="PROSITE" id="PS50934">
    <property type="entry name" value="SWIRM"/>
    <property type="match status" value="1"/>
</dbReference>
<dbReference type="GO" id="GO:0008270">
    <property type="term" value="F:zinc ion binding"/>
    <property type="evidence" value="ECO:0007669"/>
    <property type="project" value="UniProtKB-KW"/>
</dbReference>
<dbReference type="InterPro" id="IPR000433">
    <property type="entry name" value="Znf_ZZ"/>
</dbReference>
<dbReference type="InParanoid" id="T1FYC5"/>
<dbReference type="Pfam" id="PF25299">
    <property type="entry name" value="ZZ_ADA2"/>
    <property type="match status" value="1"/>
</dbReference>
<dbReference type="FunFam" id="1.10.10.60:FF:000110">
    <property type="entry name" value="Transcriptional adapter"/>
    <property type="match status" value="1"/>
</dbReference>
<dbReference type="CTD" id="20213823"/>
<accession>T1FYC5</accession>
<dbReference type="GO" id="GO:0140672">
    <property type="term" value="C:ATAC complex"/>
    <property type="evidence" value="ECO:0007669"/>
    <property type="project" value="UniProtKB-ARBA"/>
</dbReference>
<dbReference type="Pfam" id="PF04433">
    <property type="entry name" value="SWIRM"/>
    <property type="match status" value="1"/>
</dbReference>
<dbReference type="OMA" id="YNGNHRP"/>
<dbReference type="GeneID" id="20213823"/>
<dbReference type="EMBL" id="KB096742">
    <property type="protein sequence ID" value="ESO01886.1"/>
    <property type="molecule type" value="Genomic_DNA"/>
</dbReference>
<evidence type="ECO:0000259" key="5">
    <source>
        <dbReference type="PROSITE" id="PS50934"/>
    </source>
</evidence>
<dbReference type="InterPro" id="IPR007526">
    <property type="entry name" value="SWIRM"/>
</dbReference>
<evidence type="ECO:0000313" key="6">
    <source>
        <dbReference type="EMBL" id="ESO01886.1"/>
    </source>
</evidence>
<dbReference type="Gene3D" id="1.10.10.10">
    <property type="entry name" value="Winged helix-like DNA-binding domain superfamily/Winged helix DNA-binding domain"/>
    <property type="match status" value="1"/>
</dbReference>
<keyword evidence="8" id="KW-1185">Reference proteome</keyword>
<dbReference type="InterPro" id="IPR036388">
    <property type="entry name" value="WH-like_DNA-bd_sf"/>
</dbReference>
<gene>
    <name evidence="7" type="primary">20213823</name>
    <name evidence="6" type="ORF">HELRODRAFT_65773</name>
</gene>
<dbReference type="FunCoup" id="T1FYC5">
    <property type="interactions" value="447"/>
</dbReference>
<evidence type="ECO:0000256" key="3">
    <source>
        <dbReference type="ARBA" id="ARBA00022833"/>
    </source>
</evidence>
<name>T1FYC5_HELRO</name>
<evidence type="ECO:0000313" key="7">
    <source>
        <dbReference type="EnsemblMetazoa" id="HelroP65773"/>
    </source>
</evidence>
<dbReference type="FunFam" id="1.10.10.10:FF:000087">
    <property type="entry name" value="Transcriptional adapter 2"/>
    <property type="match status" value="1"/>
</dbReference>
<dbReference type="Proteomes" id="UP000015101">
    <property type="component" value="Unassembled WGS sequence"/>
</dbReference>
<dbReference type="Gene3D" id="1.10.10.60">
    <property type="entry name" value="Homeodomain-like"/>
    <property type="match status" value="1"/>
</dbReference>
<dbReference type="Pfam" id="PF00249">
    <property type="entry name" value="Myb_DNA-binding"/>
    <property type="match status" value="1"/>
</dbReference>
<dbReference type="GO" id="GO:0006338">
    <property type="term" value="P:chromatin remodeling"/>
    <property type="evidence" value="ECO:0000318"/>
    <property type="project" value="GO_Central"/>
</dbReference>
<dbReference type="EnsemblMetazoa" id="HelroT65773">
    <property type="protein sequence ID" value="HelroP65773"/>
    <property type="gene ID" value="HelroG65773"/>
</dbReference>
<keyword evidence="1" id="KW-0479">Metal-binding</keyword>
<dbReference type="OrthoDB" id="270417at2759"/>
<dbReference type="PANTHER" id="PTHR12374">
    <property type="entry name" value="TRANSCRIPTIONAL ADAPTOR 2 ADA2 -RELATED"/>
    <property type="match status" value="1"/>
</dbReference>
<dbReference type="KEGG" id="hro:HELRODRAFT_65773"/>
<keyword evidence="2" id="KW-0863">Zinc-finger</keyword>
<protein>
    <submittedName>
        <fullName evidence="6 7">Uncharacterized protein</fullName>
    </submittedName>
</protein>
<evidence type="ECO:0000256" key="2">
    <source>
        <dbReference type="ARBA" id="ARBA00022771"/>
    </source>
</evidence>
<dbReference type="GO" id="GO:0006357">
    <property type="term" value="P:regulation of transcription by RNA polymerase II"/>
    <property type="evidence" value="ECO:0000318"/>
    <property type="project" value="GO_Central"/>
</dbReference>
<feature type="domain" description="Myb-like" evidence="4">
    <location>
        <begin position="60"/>
        <end position="112"/>
    </location>
</feature>
<dbReference type="PROSITE" id="PS50090">
    <property type="entry name" value="MYB_LIKE"/>
    <property type="match status" value="1"/>
</dbReference>
<evidence type="ECO:0000313" key="8">
    <source>
        <dbReference type="Proteomes" id="UP000015101"/>
    </source>
</evidence>
<organism evidence="7 8">
    <name type="scientific">Helobdella robusta</name>
    <name type="common">Californian leech</name>
    <dbReference type="NCBI Taxonomy" id="6412"/>
    <lineage>
        <taxon>Eukaryota</taxon>
        <taxon>Metazoa</taxon>
        <taxon>Spiralia</taxon>
        <taxon>Lophotrochozoa</taxon>
        <taxon>Annelida</taxon>
        <taxon>Clitellata</taxon>
        <taxon>Hirudinea</taxon>
        <taxon>Rhynchobdellida</taxon>
        <taxon>Glossiphoniidae</taxon>
        <taxon>Helobdella</taxon>
    </lineage>
</organism>
<proteinExistence type="predicted"/>
<feature type="domain" description="SWIRM" evidence="5">
    <location>
        <begin position="328"/>
        <end position="423"/>
    </location>
</feature>
<dbReference type="EMBL" id="AMQM01000745">
    <property type="status" value="NOT_ANNOTATED_CDS"/>
    <property type="molecule type" value="Genomic_DNA"/>
</dbReference>
<dbReference type="eggNOG" id="KOG0457">
    <property type="taxonomic scope" value="Eukaryota"/>
</dbReference>
<dbReference type="SUPFAM" id="SSF46689">
    <property type="entry name" value="Homeodomain-like"/>
    <property type="match status" value="2"/>
</dbReference>
<keyword evidence="3" id="KW-0862">Zinc</keyword>
<reference evidence="8" key="1">
    <citation type="submission" date="2012-12" db="EMBL/GenBank/DDBJ databases">
        <authorList>
            <person name="Hellsten U."/>
            <person name="Grimwood J."/>
            <person name="Chapman J.A."/>
            <person name="Shapiro H."/>
            <person name="Aerts A."/>
            <person name="Otillar R.P."/>
            <person name="Terry A.Y."/>
            <person name="Boore J.L."/>
            <person name="Simakov O."/>
            <person name="Marletaz F."/>
            <person name="Cho S.-J."/>
            <person name="Edsinger-Gonzales E."/>
            <person name="Havlak P."/>
            <person name="Kuo D.-H."/>
            <person name="Larsson T."/>
            <person name="Lv J."/>
            <person name="Arendt D."/>
            <person name="Savage R."/>
            <person name="Osoegawa K."/>
            <person name="de Jong P."/>
            <person name="Lindberg D.R."/>
            <person name="Seaver E.C."/>
            <person name="Weisblat D.A."/>
            <person name="Putnam N.H."/>
            <person name="Grigoriev I.V."/>
            <person name="Rokhsar D.S."/>
        </authorList>
    </citation>
    <scope>NUCLEOTIDE SEQUENCE</scope>
</reference>
<reference evidence="7" key="3">
    <citation type="submission" date="2015-06" db="UniProtKB">
        <authorList>
            <consortium name="EnsemblMetazoa"/>
        </authorList>
    </citation>
    <scope>IDENTIFICATION</scope>
</reference>
<dbReference type="AlphaFoldDB" id="T1FYC5"/>